<dbReference type="RefSeq" id="WP_307253117.1">
    <property type="nucleotide sequence ID" value="NZ_JAUSUV010000008.1"/>
</dbReference>
<evidence type="ECO:0000313" key="3">
    <source>
        <dbReference type="Proteomes" id="UP001238450"/>
    </source>
</evidence>
<comment type="caution">
    <text evidence="2">The sequence shown here is derived from an EMBL/GenBank/DDBJ whole genome shotgun (WGS) entry which is preliminary data.</text>
</comment>
<reference evidence="2 3" key="1">
    <citation type="submission" date="2023-07" db="EMBL/GenBank/DDBJ databases">
        <title>Genomic Encyclopedia of Type Strains, Phase IV (KMG-IV): sequencing the most valuable type-strain genomes for metagenomic binning, comparative biology and taxonomic classification.</title>
        <authorList>
            <person name="Goeker M."/>
        </authorList>
    </citation>
    <scope>NUCLEOTIDE SEQUENCE [LARGE SCALE GENOMIC DNA]</scope>
    <source>
        <strain evidence="2 3">DSM 46876</strain>
    </source>
</reference>
<keyword evidence="3" id="KW-1185">Reference proteome</keyword>
<sequence>MDWRKAKTILIIAFLILDMYLGSLLYANYRENDLRVAKSTLSDRQIEELAQFYDIKLSYKKTEVPDEMAVYTGVTTKLDKLLDLSWKPVGDGIYQKELSTSIGVGETPSEVKAFLQKERLPYLADYNFDKMEGTSSSEIMIYQSKDKFPIFNGTIKLKFNSKKEVKSISYAHYELKEPLPQSHRPNQLNNALASLLPQMNKTTVQSAELGYQRNKYNKDTDSIMIPIWRFKVGGKFYYIGTTSSDSISNVQPATSN</sequence>
<proteinExistence type="predicted"/>
<organism evidence="2 3">
    <name type="scientific">Croceifilum oryzae</name>
    <dbReference type="NCBI Taxonomy" id="1553429"/>
    <lineage>
        <taxon>Bacteria</taxon>
        <taxon>Bacillati</taxon>
        <taxon>Bacillota</taxon>
        <taxon>Bacilli</taxon>
        <taxon>Bacillales</taxon>
        <taxon>Thermoactinomycetaceae</taxon>
        <taxon>Croceifilum</taxon>
    </lineage>
</organism>
<keyword evidence="1" id="KW-0472">Membrane</keyword>
<dbReference type="Gene3D" id="2.40.128.690">
    <property type="entry name" value="YycH protein, domain 3-like"/>
    <property type="match status" value="1"/>
</dbReference>
<keyword evidence="1" id="KW-1133">Transmembrane helix</keyword>
<evidence type="ECO:0000313" key="2">
    <source>
        <dbReference type="EMBL" id="MDQ0417828.1"/>
    </source>
</evidence>
<feature type="transmembrane region" description="Helical" evidence="1">
    <location>
        <begin position="9"/>
        <end position="29"/>
    </location>
</feature>
<keyword evidence="1" id="KW-0812">Transmembrane</keyword>
<name>A0AAJ1TFA8_9BACL</name>
<dbReference type="Proteomes" id="UP001238450">
    <property type="component" value="Unassembled WGS sequence"/>
</dbReference>
<evidence type="ECO:0000256" key="1">
    <source>
        <dbReference type="SAM" id="Phobius"/>
    </source>
</evidence>
<accession>A0AAJ1TFA8</accession>
<dbReference type="AlphaFoldDB" id="A0AAJ1TFA8"/>
<protein>
    <submittedName>
        <fullName evidence="2">Regulatory protein YycI of two-component signal transduction system YycFG</fullName>
    </submittedName>
</protein>
<dbReference type="EMBL" id="JAUSUV010000008">
    <property type="protein sequence ID" value="MDQ0417828.1"/>
    <property type="molecule type" value="Genomic_DNA"/>
</dbReference>
<gene>
    <name evidence="2" type="ORF">J2Z48_002012</name>
</gene>